<proteinExistence type="predicted"/>
<dbReference type="PANTHER" id="PTHR45661:SF3">
    <property type="entry name" value="IG-LIKE DOMAIN-CONTAINING PROTEIN"/>
    <property type="match status" value="1"/>
</dbReference>
<dbReference type="Gene3D" id="3.80.10.10">
    <property type="entry name" value="Ribonuclease Inhibitor"/>
    <property type="match status" value="1"/>
</dbReference>
<evidence type="ECO:0008006" key="4">
    <source>
        <dbReference type="Google" id="ProtNLM"/>
    </source>
</evidence>
<dbReference type="AlphaFoldDB" id="W7UP40"/>
<evidence type="ECO:0000313" key="2">
    <source>
        <dbReference type="EMBL" id="EWM53244.1"/>
    </source>
</evidence>
<sequence length="230" mass="24253">MKEHIVASLAAAAAAAFLLAACGNKVAKNSEVINSSTDASAASEENTEAGSYAPLATVRERNIVSAEDFDYEIYDGGVIITRYKGKDTEVEIPGEIEGSPVIEIGFYAFEANYGLTSVTLPETVKVIGEAAFADCQSLVSINLPSGLTEIECGAFAGCSALPELTVPAQVTRIQKQAFTACTGMRSLTILSPELKYENWGLEELPDLTVYAPEGSAAAEWAGAMGKYAVY</sequence>
<accession>W7UP40</accession>
<dbReference type="OrthoDB" id="1819527at2"/>
<dbReference type="PANTHER" id="PTHR45661">
    <property type="entry name" value="SURFACE ANTIGEN"/>
    <property type="match status" value="1"/>
</dbReference>
<organism evidence="2 3">
    <name type="scientific">Ruminococcus flavefaciens 007c</name>
    <dbReference type="NCBI Taxonomy" id="1341157"/>
    <lineage>
        <taxon>Bacteria</taxon>
        <taxon>Bacillati</taxon>
        <taxon>Bacillota</taxon>
        <taxon>Clostridia</taxon>
        <taxon>Eubacteriales</taxon>
        <taxon>Oscillospiraceae</taxon>
        <taxon>Ruminococcus</taxon>
    </lineage>
</organism>
<dbReference type="InterPro" id="IPR026906">
    <property type="entry name" value="LRR_5"/>
</dbReference>
<comment type="caution">
    <text evidence="2">The sequence shown here is derived from an EMBL/GenBank/DDBJ whole genome shotgun (WGS) entry which is preliminary data.</text>
</comment>
<dbReference type="SUPFAM" id="SSF52058">
    <property type="entry name" value="L domain-like"/>
    <property type="match status" value="1"/>
</dbReference>
<keyword evidence="3" id="KW-1185">Reference proteome</keyword>
<evidence type="ECO:0000313" key="3">
    <source>
        <dbReference type="Proteomes" id="UP000019365"/>
    </source>
</evidence>
<feature type="signal peptide" evidence="1">
    <location>
        <begin position="1"/>
        <end position="27"/>
    </location>
</feature>
<dbReference type="EMBL" id="ATAX01000026">
    <property type="protein sequence ID" value="EWM53244.1"/>
    <property type="molecule type" value="Genomic_DNA"/>
</dbReference>
<dbReference type="PROSITE" id="PS51257">
    <property type="entry name" value="PROKAR_LIPOPROTEIN"/>
    <property type="match status" value="1"/>
</dbReference>
<dbReference type="PATRIC" id="fig|1341157.4.peg.2013"/>
<gene>
    <name evidence="2" type="ORF">RF007C_09740</name>
</gene>
<dbReference type="eggNOG" id="COG4886">
    <property type="taxonomic scope" value="Bacteria"/>
</dbReference>
<protein>
    <recommendedName>
        <fullName evidence="4">Leucine-rich repeat domain-containing protein</fullName>
    </recommendedName>
</protein>
<dbReference type="Proteomes" id="UP000019365">
    <property type="component" value="Unassembled WGS sequence"/>
</dbReference>
<name>W7UP40_RUMFL</name>
<feature type="chain" id="PRO_5039527924" description="Leucine-rich repeat domain-containing protein" evidence="1">
    <location>
        <begin position="28"/>
        <end position="230"/>
    </location>
</feature>
<dbReference type="InterPro" id="IPR053139">
    <property type="entry name" value="Surface_bspA-like"/>
</dbReference>
<dbReference type="RefSeq" id="WP_037299541.1">
    <property type="nucleotide sequence ID" value="NZ_ATAX01000026.1"/>
</dbReference>
<keyword evidence="1" id="KW-0732">Signal</keyword>
<dbReference type="Pfam" id="PF13306">
    <property type="entry name" value="LRR_5"/>
    <property type="match status" value="1"/>
</dbReference>
<evidence type="ECO:0000256" key="1">
    <source>
        <dbReference type="SAM" id="SignalP"/>
    </source>
</evidence>
<reference evidence="2 3" key="1">
    <citation type="journal article" date="2014" name="PLoS ONE">
        <title>Rumen cellulosomics: divergent fiber-degrading strategies revealed by comparative genome-wide analysis of six ruminococcal strains.</title>
        <authorList>
            <person name="Dassa B."/>
            <person name="Borovok I."/>
            <person name="Ruimy-Israeli V."/>
            <person name="Lamed R."/>
            <person name="Flint H.J."/>
            <person name="Duncan S.H."/>
            <person name="Henrissat B."/>
            <person name="Coutinho P."/>
            <person name="Morrison M."/>
            <person name="Mosoni P."/>
            <person name="Yeoman C.J."/>
            <person name="White B.A."/>
            <person name="Bayer E.A."/>
        </authorList>
    </citation>
    <scope>NUCLEOTIDE SEQUENCE [LARGE SCALE GENOMIC DNA]</scope>
    <source>
        <strain evidence="2 3">007c</strain>
    </source>
</reference>
<dbReference type="InterPro" id="IPR032675">
    <property type="entry name" value="LRR_dom_sf"/>
</dbReference>